<dbReference type="SFLD" id="SFLDG01180">
    <property type="entry name" value="SUF1"/>
    <property type="match status" value="1"/>
</dbReference>
<reference evidence="6" key="1">
    <citation type="submission" date="2022-11" db="UniProtKB">
        <authorList>
            <consortium name="WormBaseParasite"/>
        </authorList>
    </citation>
    <scope>IDENTIFICATION</scope>
</reference>
<evidence type="ECO:0000313" key="6">
    <source>
        <dbReference type="WBParaSite" id="Gr19_v10_g8952.t1"/>
    </source>
</evidence>
<sequence length="636" mass="70997">MATASEGEAKQFDPKLQWHFVAYVHGPIREREFATANSSVTLEMGANLQILKEMFDRLLNTNQHWPVLVGAAGVEPDCKAFMGEVKEYFTEATAKQKAVCALVGDTDPPNVKGMVTFTLHGVLNAVFSSSQALRKFLLPRAVRWQEVRLSKYINLKTMHDRVLSNAVWCYSLIGVAGLDEDCKAFMDGLKNYCMDPSLLKQKAVCVLVGDTDPNVKGLVTFSQDSVSTQVAITGQINGLSPGAHGFHVHESGDLSNRCATAGPHFNPTKKSHGGPIGALRHVGLLGHVHAGADGVAKFGFTHSSHNIVARTLVVHKLEDVLGHGLYGEEQKNKMTTGNAGSCLACGVIMMPGIGGHKHSSMKMKASPRALIVRDWKPDVVYLVQFPRTHIVPSPSPFALKLETWLRINGLKYRNVDNEFKKTSSKGQIPFIELNGRQFADSNLVMDHLRTNFKLPIDSRLSTYERALCRSFTVLIEESLFRCLQYDRSIDIGWIATENGWAVHLRGLQKFLFQKFKVKKFQGFLKSVVMAQGYGRHSETEVEEIAKKDLIALSTFLGDKHFLFGEHPTTLDATLFGHLVQFTDVPLHSKAIKPIRRKNPEQNNEDQLLQGLSKALFLLCRWICKYWTNKKSMYYNN</sequence>
<dbReference type="InterPro" id="IPR018152">
    <property type="entry name" value="SOD_Cu/Zn_BS"/>
</dbReference>
<organism evidence="5 6">
    <name type="scientific">Globodera rostochiensis</name>
    <name type="common">Golden nematode worm</name>
    <name type="synonym">Heterodera rostochiensis</name>
    <dbReference type="NCBI Taxonomy" id="31243"/>
    <lineage>
        <taxon>Eukaryota</taxon>
        <taxon>Metazoa</taxon>
        <taxon>Ecdysozoa</taxon>
        <taxon>Nematoda</taxon>
        <taxon>Chromadorea</taxon>
        <taxon>Rhabditida</taxon>
        <taxon>Tylenchina</taxon>
        <taxon>Tylenchomorpha</taxon>
        <taxon>Tylenchoidea</taxon>
        <taxon>Heteroderidae</taxon>
        <taxon>Heteroderinae</taxon>
        <taxon>Globodera</taxon>
    </lineage>
</organism>
<dbReference type="GO" id="GO:0006801">
    <property type="term" value="P:superoxide metabolic process"/>
    <property type="evidence" value="ECO:0007669"/>
    <property type="project" value="InterPro"/>
</dbReference>
<dbReference type="GO" id="GO:0005737">
    <property type="term" value="C:cytoplasm"/>
    <property type="evidence" value="ECO:0007669"/>
    <property type="project" value="TreeGrafter"/>
</dbReference>
<dbReference type="PROSITE" id="PS00087">
    <property type="entry name" value="SOD_CU_ZN_1"/>
    <property type="match status" value="1"/>
</dbReference>
<dbReference type="InterPro" id="IPR033468">
    <property type="entry name" value="Metaxin_GST"/>
</dbReference>
<dbReference type="GO" id="GO:0046872">
    <property type="term" value="F:metal ion binding"/>
    <property type="evidence" value="ECO:0007669"/>
    <property type="project" value="InterPro"/>
</dbReference>
<dbReference type="SFLD" id="SFLDS00019">
    <property type="entry name" value="Glutathione_Transferase_(cytos"/>
    <property type="match status" value="1"/>
</dbReference>
<dbReference type="SUPFAM" id="SSF49329">
    <property type="entry name" value="Cu,Zn superoxide dismutase-like"/>
    <property type="match status" value="1"/>
</dbReference>
<feature type="domain" description="Superoxide dismutase copper/zinc binding" evidence="2">
    <location>
        <begin position="215"/>
        <end position="348"/>
    </location>
</feature>
<dbReference type="SUPFAM" id="SSF47616">
    <property type="entry name" value="GST C-terminal domain-like"/>
    <property type="match status" value="1"/>
</dbReference>
<feature type="domain" description="Metaxin glutathione S-transferase" evidence="3">
    <location>
        <begin position="545"/>
        <end position="594"/>
    </location>
</feature>
<dbReference type="InterPro" id="IPR036249">
    <property type="entry name" value="Thioredoxin-like_sf"/>
</dbReference>
<evidence type="ECO:0000259" key="3">
    <source>
        <dbReference type="Pfam" id="PF17171"/>
    </source>
</evidence>
<dbReference type="PANTHER" id="PTHR12289:SF72">
    <property type="entry name" value="GST N-TERMINAL DOMAIN-CONTAINING PROTEIN"/>
    <property type="match status" value="1"/>
</dbReference>
<dbReference type="InterPro" id="IPR001424">
    <property type="entry name" value="SOD_Cu_Zn_dom"/>
</dbReference>
<evidence type="ECO:0000259" key="2">
    <source>
        <dbReference type="Pfam" id="PF00080"/>
    </source>
</evidence>
<dbReference type="PANTHER" id="PTHR12289">
    <property type="entry name" value="METAXIN RELATED"/>
    <property type="match status" value="1"/>
</dbReference>
<accession>A0A914IDS1</accession>
<evidence type="ECO:0000259" key="4">
    <source>
        <dbReference type="Pfam" id="PF17172"/>
    </source>
</evidence>
<evidence type="ECO:0000313" key="5">
    <source>
        <dbReference type="Proteomes" id="UP000887572"/>
    </source>
</evidence>
<dbReference type="WBParaSite" id="Gr19_v10_g8952.t1">
    <property type="protein sequence ID" value="Gr19_v10_g8952.t1"/>
    <property type="gene ID" value="Gr19_v10_g8952"/>
</dbReference>
<dbReference type="Pfam" id="PF17172">
    <property type="entry name" value="GST_N_4"/>
    <property type="match status" value="1"/>
</dbReference>
<dbReference type="InterPro" id="IPR026928">
    <property type="entry name" value="FAX/IsoI-like"/>
</dbReference>
<dbReference type="CDD" id="cd00305">
    <property type="entry name" value="Cu-Zn_Superoxide_Dismutase"/>
    <property type="match status" value="1"/>
</dbReference>
<name>A0A914IDS1_GLORO</name>
<dbReference type="SUPFAM" id="SSF52833">
    <property type="entry name" value="Thioredoxin-like"/>
    <property type="match status" value="1"/>
</dbReference>
<dbReference type="InterPro" id="IPR040079">
    <property type="entry name" value="Glutathione_S-Trfase"/>
</dbReference>
<protein>
    <submittedName>
        <fullName evidence="6">Superoxide dismutase</fullName>
    </submittedName>
</protein>
<dbReference type="InterPro" id="IPR012336">
    <property type="entry name" value="Thioredoxin-like_fold"/>
</dbReference>
<dbReference type="Pfam" id="PF17171">
    <property type="entry name" value="GST_C_6"/>
    <property type="match status" value="1"/>
</dbReference>
<feature type="domain" description="Thioredoxin-like fold" evidence="4">
    <location>
        <begin position="396"/>
        <end position="488"/>
    </location>
</feature>
<dbReference type="AlphaFoldDB" id="A0A914IDS1"/>
<dbReference type="PRINTS" id="PR00068">
    <property type="entry name" value="CUZNDISMTASE"/>
</dbReference>
<dbReference type="SFLD" id="SFLDG01200">
    <property type="entry name" value="SUF1.1"/>
    <property type="match status" value="1"/>
</dbReference>
<dbReference type="InterPro" id="IPR036282">
    <property type="entry name" value="Glutathione-S-Trfase_C_sf"/>
</dbReference>
<dbReference type="InterPro" id="IPR050931">
    <property type="entry name" value="Mito_Protein_Transport_Metaxin"/>
</dbReference>
<evidence type="ECO:0000256" key="1">
    <source>
        <dbReference type="ARBA" id="ARBA00006475"/>
    </source>
</evidence>
<dbReference type="InterPro" id="IPR036423">
    <property type="entry name" value="SOD-like_Cu/Zn_dom_sf"/>
</dbReference>
<proteinExistence type="inferred from homology"/>
<keyword evidence="5" id="KW-1185">Reference proteome</keyword>
<dbReference type="CDD" id="cd03193">
    <property type="entry name" value="GST_C_Metaxin"/>
    <property type="match status" value="1"/>
</dbReference>
<dbReference type="Pfam" id="PF00080">
    <property type="entry name" value="Sod_Cu"/>
    <property type="match status" value="1"/>
</dbReference>
<dbReference type="Proteomes" id="UP000887572">
    <property type="component" value="Unplaced"/>
</dbReference>
<dbReference type="CDD" id="cd03080">
    <property type="entry name" value="GST_N_Metaxin_like"/>
    <property type="match status" value="1"/>
</dbReference>
<dbReference type="Gene3D" id="2.60.40.200">
    <property type="entry name" value="Superoxide dismutase, copper/zinc binding domain"/>
    <property type="match status" value="1"/>
</dbReference>
<comment type="similarity">
    <text evidence="1">Belongs to the FAX family.</text>
</comment>